<keyword evidence="4" id="KW-1185">Reference proteome</keyword>
<accession>A0A6P8X7Z9</accession>
<feature type="chain" id="PRO_5027655009" evidence="2">
    <location>
        <begin position="22"/>
        <end position="305"/>
    </location>
</feature>
<dbReference type="InterPro" id="IPR032011">
    <property type="entry name" value="DUF4794"/>
</dbReference>
<dbReference type="GeneID" id="117571127"/>
<evidence type="ECO:0000256" key="2">
    <source>
        <dbReference type="SAM" id="SignalP"/>
    </source>
</evidence>
<feature type="compositionally biased region" description="Low complexity" evidence="1">
    <location>
        <begin position="73"/>
        <end position="86"/>
    </location>
</feature>
<evidence type="ECO:0000313" key="4">
    <source>
        <dbReference type="Proteomes" id="UP000515160"/>
    </source>
</evidence>
<dbReference type="Proteomes" id="UP000515160">
    <property type="component" value="Chromosome 3"/>
</dbReference>
<dbReference type="OrthoDB" id="8060818at2759"/>
<reference evidence="5" key="1">
    <citation type="submission" date="2025-08" db="UniProtKB">
        <authorList>
            <consortium name="RefSeq"/>
        </authorList>
    </citation>
    <scope>IDENTIFICATION</scope>
    <source>
        <strain evidence="5">15112-1751.03</strain>
        <tissue evidence="5">Whole Adult</tissue>
    </source>
</reference>
<evidence type="ECO:0000259" key="3">
    <source>
        <dbReference type="Pfam" id="PF16042"/>
    </source>
</evidence>
<feature type="region of interest" description="Disordered" evidence="1">
    <location>
        <begin position="52"/>
        <end position="139"/>
    </location>
</feature>
<evidence type="ECO:0000256" key="1">
    <source>
        <dbReference type="SAM" id="MobiDB-lite"/>
    </source>
</evidence>
<organism evidence="4 5">
    <name type="scientific">Drosophila albomicans</name>
    <name type="common">Fruit fly</name>
    <dbReference type="NCBI Taxonomy" id="7291"/>
    <lineage>
        <taxon>Eukaryota</taxon>
        <taxon>Metazoa</taxon>
        <taxon>Ecdysozoa</taxon>
        <taxon>Arthropoda</taxon>
        <taxon>Hexapoda</taxon>
        <taxon>Insecta</taxon>
        <taxon>Pterygota</taxon>
        <taxon>Neoptera</taxon>
        <taxon>Endopterygota</taxon>
        <taxon>Diptera</taxon>
        <taxon>Brachycera</taxon>
        <taxon>Muscomorpha</taxon>
        <taxon>Ephydroidea</taxon>
        <taxon>Drosophilidae</taxon>
        <taxon>Drosophila</taxon>
    </lineage>
</organism>
<feature type="signal peptide" evidence="2">
    <location>
        <begin position="1"/>
        <end position="21"/>
    </location>
</feature>
<keyword evidence="2" id="KW-0732">Signal</keyword>
<feature type="region of interest" description="Disordered" evidence="1">
    <location>
        <begin position="210"/>
        <end position="233"/>
    </location>
</feature>
<protein>
    <submittedName>
        <fullName evidence="5">Uncharacterized protein LOC117571127</fullName>
    </submittedName>
</protein>
<proteinExistence type="predicted"/>
<evidence type="ECO:0000313" key="5">
    <source>
        <dbReference type="RefSeq" id="XP_034109019.1"/>
    </source>
</evidence>
<feature type="compositionally biased region" description="Acidic residues" evidence="1">
    <location>
        <begin position="106"/>
        <end position="116"/>
    </location>
</feature>
<feature type="domain" description="DUF4794" evidence="3">
    <location>
        <begin position="44"/>
        <end position="132"/>
    </location>
</feature>
<dbReference type="Pfam" id="PF16042">
    <property type="entry name" value="DUF4794"/>
    <property type="match status" value="1"/>
</dbReference>
<name>A0A6P8X7Z9_DROAB</name>
<dbReference type="RefSeq" id="XP_034109019.1">
    <property type="nucleotide sequence ID" value="XM_034253128.2"/>
</dbReference>
<dbReference type="AlphaFoldDB" id="A0A6P8X7Z9"/>
<sequence>MQSFTGLILISLMLAATIVTATPLRKHSRQSIKSQRQVELVAASTPYPAAGFRPKIPFDLPSERQPKLEEPLATTTTPAAATSSSDVEVEVEEFASTDAQSTTTTVEEEEQEEQQTEIEINARTPANTYGAPETDSEVNPEDTIEVVAQAPSQEFQPPTREAVEDFAAVAIDGPAIEQQPVADLPALPDQAEAPLSGVSNDAELPPLAAATTPANTYGAPNTPARSYGAPELEEPDNELEVDESQVELVEEAEQELSEAALDGLASGRLILLPINAAGGQFGRLILAVERPKQRRSERLRLRRRN</sequence>
<feature type="compositionally biased region" description="Basic and acidic residues" evidence="1">
    <location>
        <begin position="61"/>
        <end position="70"/>
    </location>
</feature>
<gene>
    <name evidence="5" type="primary">LOC117571127</name>
</gene>